<dbReference type="EMBL" id="JALEMU010000006">
    <property type="protein sequence ID" value="MCI5754708.1"/>
    <property type="molecule type" value="Genomic_DNA"/>
</dbReference>
<accession>A0AAE3FF43</accession>
<gene>
    <name evidence="1" type="ORF">MR241_00240</name>
</gene>
<proteinExistence type="predicted"/>
<evidence type="ECO:0000313" key="2">
    <source>
        <dbReference type="Proteomes" id="UP001139365"/>
    </source>
</evidence>
<reference evidence="1 2" key="1">
    <citation type="submission" date="2022-03" db="EMBL/GenBank/DDBJ databases">
        <title>Metagenome-assembled genomes from swine fecal metagenomes.</title>
        <authorList>
            <person name="Holman D.B."/>
            <person name="Kommadath A."/>
        </authorList>
    </citation>
    <scope>NUCLEOTIDE SEQUENCE [LARGE SCALE GENOMIC DNA]</scope>
    <source>
        <strain evidence="1">SUG147</strain>
    </source>
</reference>
<dbReference type="AlphaFoldDB" id="A0AAE3FF43"/>
<dbReference type="Pfam" id="PF14101">
    <property type="entry name" value="DUF4275"/>
    <property type="match status" value="1"/>
</dbReference>
<evidence type="ECO:0000313" key="1">
    <source>
        <dbReference type="EMBL" id="MCI5754708.1"/>
    </source>
</evidence>
<comment type="caution">
    <text evidence="1">The sequence shown here is derived from an EMBL/GenBank/DDBJ whole genome shotgun (WGS) entry which is preliminary data.</text>
</comment>
<dbReference type="InterPro" id="IPR025454">
    <property type="entry name" value="DUF4275"/>
</dbReference>
<organism evidence="1 2">
    <name type="scientific">Candidatus Colimorpha enterica</name>
    <dbReference type="NCBI Taxonomy" id="3083063"/>
    <lineage>
        <taxon>Bacteria</taxon>
        <taxon>Pseudomonadati</taxon>
        <taxon>Bacteroidota</taxon>
        <taxon>Bacteroidia</taxon>
        <taxon>Bacteroidales</taxon>
        <taxon>Candidatus Colimorpha</taxon>
    </lineage>
</organism>
<name>A0AAE3FF43_9BACT</name>
<protein>
    <submittedName>
        <fullName evidence="1">DUF4275 family protein</fullName>
    </submittedName>
</protein>
<dbReference type="Proteomes" id="UP001139365">
    <property type="component" value="Unassembled WGS sequence"/>
</dbReference>
<sequence>MSEQNISGIDLTLFLNSCGIPAARIDKEGAVRAWRDLFRDGITPELKARTQDYNEEFNWHIFSFGLVRAVEGHSADVLFEKCRKDMVILFFQNSDDAYSCENAARLTSDTLKSLGQYGGYSYADMYIFHPADRWTYVRTHERSLGPYYCEKTKSNLPVITQNSHSPR</sequence>